<name>A0A1I7ZTD5_9BILA</name>
<keyword evidence="2" id="KW-0812">Transmembrane</keyword>
<keyword evidence="2" id="KW-0472">Membrane</keyword>
<evidence type="ECO:0000313" key="3">
    <source>
        <dbReference type="Proteomes" id="UP000095287"/>
    </source>
</evidence>
<evidence type="ECO:0000256" key="1">
    <source>
        <dbReference type="SAM" id="MobiDB-lite"/>
    </source>
</evidence>
<protein>
    <submittedName>
        <fullName evidence="4">Col_cuticle_N domain-containing protein</fullName>
    </submittedName>
</protein>
<feature type="region of interest" description="Disordered" evidence="1">
    <location>
        <begin position="54"/>
        <end position="73"/>
    </location>
</feature>
<feature type="compositionally biased region" description="Pro residues" evidence="1">
    <location>
        <begin position="64"/>
        <end position="73"/>
    </location>
</feature>
<evidence type="ECO:0000313" key="4">
    <source>
        <dbReference type="WBParaSite" id="L893_g29737.t1"/>
    </source>
</evidence>
<proteinExistence type="predicted"/>
<reference evidence="4" key="1">
    <citation type="submission" date="2016-11" db="UniProtKB">
        <authorList>
            <consortium name="WormBaseParasite"/>
        </authorList>
    </citation>
    <scope>IDENTIFICATION</scope>
</reference>
<sequence length="73" mass="8072">MQSQVLIAGGLVLFFVLMLIVLSAYIEGKRWREERREQKALQKAKEDAEMNNLIVGGAHTHGHPPAPPTQGGH</sequence>
<dbReference type="AlphaFoldDB" id="A0A1I7ZTD5"/>
<feature type="transmembrane region" description="Helical" evidence="2">
    <location>
        <begin position="6"/>
        <end position="26"/>
    </location>
</feature>
<dbReference type="WBParaSite" id="L893_g29737.t1">
    <property type="protein sequence ID" value="L893_g29737.t1"/>
    <property type="gene ID" value="L893_g29737"/>
</dbReference>
<keyword evidence="3" id="KW-1185">Reference proteome</keyword>
<keyword evidence="2" id="KW-1133">Transmembrane helix</keyword>
<evidence type="ECO:0000256" key="2">
    <source>
        <dbReference type="SAM" id="Phobius"/>
    </source>
</evidence>
<organism evidence="3 4">
    <name type="scientific">Steinernema glaseri</name>
    <dbReference type="NCBI Taxonomy" id="37863"/>
    <lineage>
        <taxon>Eukaryota</taxon>
        <taxon>Metazoa</taxon>
        <taxon>Ecdysozoa</taxon>
        <taxon>Nematoda</taxon>
        <taxon>Chromadorea</taxon>
        <taxon>Rhabditida</taxon>
        <taxon>Tylenchina</taxon>
        <taxon>Panagrolaimomorpha</taxon>
        <taxon>Strongyloidoidea</taxon>
        <taxon>Steinernematidae</taxon>
        <taxon>Steinernema</taxon>
    </lineage>
</organism>
<accession>A0A1I7ZTD5</accession>
<dbReference type="Proteomes" id="UP000095287">
    <property type="component" value="Unplaced"/>
</dbReference>